<accession>A0ABT7VVP6</accession>
<keyword evidence="2" id="KW-1185">Reference proteome</keyword>
<name>A0ABT7VVP6_9GAMM</name>
<comment type="caution">
    <text evidence="1">The sequence shown here is derived from an EMBL/GenBank/DDBJ whole genome shotgun (WGS) entry which is preliminary data.</text>
</comment>
<organism evidence="1 2">
    <name type="scientific">Candidatus Marithioploca araucensis</name>
    <dbReference type="NCBI Taxonomy" id="70273"/>
    <lineage>
        <taxon>Bacteria</taxon>
        <taxon>Pseudomonadati</taxon>
        <taxon>Pseudomonadota</taxon>
        <taxon>Gammaproteobacteria</taxon>
        <taxon>Thiotrichales</taxon>
        <taxon>Thiotrichaceae</taxon>
        <taxon>Candidatus Marithioploca</taxon>
    </lineage>
</organism>
<dbReference type="Gene3D" id="2.60.200.20">
    <property type="match status" value="1"/>
</dbReference>
<proteinExistence type="predicted"/>
<evidence type="ECO:0000313" key="1">
    <source>
        <dbReference type="EMBL" id="MDM8563647.1"/>
    </source>
</evidence>
<dbReference type="Proteomes" id="UP001171945">
    <property type="component" value="Unassembled WGS sequence"/>
</dbReference>
<evidence type="ECO:0008006" key="3">
    <source>
        <dbReference type="Google" id="ProtNLM"/>
    </source>
</evidence>
<protein>
    <recommendedName>
        <fullName evidence="3">FHA domain-containing protein</fullName>
    </recommendedName>
</protein>
<dbReference type="EMBL" id="JAUCGM010000774">
    <property type="protein sequence ID" value="MDM8563647.1"/>
    <property type="molecule type" value="Genomic_DNA"/>
</dbReference>
<sequence length="136" mass="15159">MSIFRGRNGEIQQSSEYDDLVTRKVELNDECPPISEHDEINVSVTETGEAKTQLLWRSSDAKSNAKSSPVDVLSDPVVGWLVIVEGHGKGHALQLGYGMNSIGRNKTERICLNFGDEEISRTKHAIVTYDPRGRKF</sequence>
<feature type="non-terminal residue" evidence="1">
    <location>
        <position position="136"/>
    </location>
</feature>
<gene>
    <name evidence="1" type="ORF">QUF54_09860</name>
</gene>
<reference evidence="1" key="1">
    <citation type="submission" date="2023-06" db="EMBL/GenBank/DDBJ databases">
        <title>Uncultivated large filamentous bacteria from sulfidic sediments reveal new species and different genomic features in energy metabolism and defense.</title>
        <authorList>
            <person name="Fonseca A."/>
        </authorList>
    </citation>
    <scope>NUCLEOTIDE SEQUENCE</scope>
    <source>
        <strain evidence="1">HSG4</strain>
    </source>
</reference>
<evidence type="ECO:0000313" key="2">
    <source>
        <dbReference type="Proteomes" id="UP001171945"/>
    </source>
</evidence>